<dbReference type="AlphaFoldDB" id="A0A1H5RRT7"/>
<accession>A0A1H5RRT7</accession>
<evidence type="ECO:0000313" key="1">
    <source>
        <dbReference type="EMBL" id="SEF41025.1"/>
    </source>
</evidence>
<sequence>MFHCLAQNSKGLYGSLLFAQDLITLDEVTRSFPCSKVYPSLLGCIDRNTAYTQVHAILSERFLLPESFQYIEIGEFEPKDKDLSTRLEEVDFRQAANTVGYFLGRRNDGHFLEFVFGETLEHTHSQILDSEYGIGINTDHDETFDTSTGSFRFWSLIA</sequence>
<gene>
    <name evidence="1" type="ORF">SAMN04488244_10190</name>
</gene>
<reference evidence="2" key="1">
    <citation type="submission" date="2016-10" db="EMBL/GenBank/DDBJ databases">
        <authorList>
            <person name="Varghese N."/>
            <person name="Submissions S."/>
        </authorList>
    </citation>
    <scope>NUCLEOTIDE SEQUENCE [LARGE SCALE GENOMIC DNA]</scope>
    <source>
        <strain evidence="2">CGMCC 1.7062</strain>
    </source>
</reference>
<evidence type="ECO:0000313" key="2">
    <source>
        <dbReference type="Proteomes" id="UP000236721"/>
    </source>
</evidence>
<organism evidence="1 2">
    <name type="scientific">Vibrio hangzhouensis</name>
    <dbReference type="NCBI Taxonomy" id="462991"/>
    <lineage>
        <taxon>Bacteria</taxon>
        <taxon>Pseudomonadati</taxon>
        <taxon>Pseudomonadota</taxon>
        <taxon>Gammaproteobacteria</taxon>
        <taxon>Vibrionales</taxon>
        <taxon>Vibrionaceae</taxon>
        <taxon>Vibrio</taxon>
    </lineage>
</organism>
<dbReference type="Proteomes" id="UP000236721">
    <property type="component" value="Unassembled WGS sequence"/>
</dbReference>
<keyword evidence="2" id="KW-1185">Reference proteome</keyword>
<protein>
    <submittedName>
        <fullName evidence="1">Uncharacterized protein</fullName>
    </submittedName>
</protein>
<proteinExistence type="predicted"/>
<name>A0A1H5RRT7_9VIBR</name>
<dbReference type="EMBL" id="FNVG01000001">
    <property type="protein sequence ID" value="SEF41025.1"/>
    <property type="molecule type" value="Genomic_DNA"/>
</dbReference>